<dbReference type="SUPFAM" id="SSF52540">
    <property type="entry name" value="P-loop containing nucleoside triphosphate hydrolases"/>
    <property type="match status" value="1"/>
</dbReference>
<feature type="domain" description="NadR/Ttd14 AAA" evidence="1">
    <location>
        <begin position="11"/>
        <end position="184"/>
    </location>
</feature>
<dbReference type="AlphaFoldDB" id="A0A067MKS8"/>
<dbReference type="Proteomes" id="UP000027195">
    <property type="component" value="Unassembled WGS sequence"/>
</dbReference>
<evidence type="ECO:0000313" key="3">
    <source>
        <dbReference type="Proteomes" id="UP000027195"/>
    </source>
</evidence>
<protein>
    <recommendedName>
        <fullName evidence="1">NadR/Ttd14 AAA domain-containing protein</fullName>
    </recommendedName>
</protein>
<keyword evidence="3" id="KW-1185">Reference proteome</keyword>
<accession>A0A067MKS8</accession>
<dbReference type="EMBL" id="KL198052">
    <property type="protein sequence ID" value="KDQ12186.1"/>
    <property type="molecule type" value="Genomic_DNA"/>
</dbReference>
<dbReference type="InterPro" id="IPR038727">
    <property type="entry name" value="NadR/Ttd14_AAA_dom"/>
</dbReference>
<dbReference type="InterPro" id="IPR027417">
    <property type="entry name" value="P-loop_NTPase"/>
</dbReference>
<gene>
    <name evidence="2" type="ORF">BOTBODRAFT_34794</name>
</gene>
<dbReference type="Pfam" id="PF13521">
    <property type="entry name" value="AAA_28"/>
    <property type="match status" value="1"/>
</dbReference>
<dbReference type="Gene3D" id="3.40.50.300">
    <property type="entry name" value="P-loop containing nucleotide triphosphate hydrolases"/>
    <property type="match status" value="1"/>
</dbReference>
<dbReference type="InParanoid" id="A0A067MKS8"/>
<reference evidence="3" key="1">
    <citation type="journal article" date="2014" name="Proc. Natl. Acad. Sci. U.S.A.">
        <title>Extensive sampling of basidiomycete genomes demonstrates inadequacy of the white-rot/brown-rot paradigm for wood decay fungi.</title>
        <authorList>
            <person name="Riley R."/>
            <person name="Salamov A.A."/>
            <person name="Brown D.W."/>
            <person name="Nagy L.G."/>
            <person name="Floudas D."/>
            <person name="Held B.W."/>
            <person name="Levasseur A."/>
            <person name="Lombard V."/>
            <person name="Morin E."/>
            <person name="Otillar R."/>
            <person name="Lindquist E.A."/>
            <person name="Sun H."/>
            <person name="LaButti K.M."/>
            <person name="Schmutz J."/>
            <person name="Jabbour D."/>
            <person name="Luo H."/>
            <person name="Baker S.E."/>
            <person name="Pisabarro A.G."/>
            <person name="Walton J.D."/>
            <person name="Blanchette R.A."/>
            <person name="Henrissat B."/>
            <person name="Martin F."/>
            <person name="Cullen D."/>
            <person name="Hibbett D.S."/>
            <person name="Grigoriev I.V."/>
        </authorList>
    </citation>
    <scope>NUCLEOTIDE SEQUENCE [LARGE SCALE GENOMIC DNA]</scope>
    <source>
        <strain evidence="3">FD-172 SS1</strain>
    </source>
</reference>
<name>A0A067MKS8_BOTB1</name>
<proteinExistence type="predicted"/>
<dbReference type="OrthoDB" id="6118920at2759"/>
<organism evidence="2 3">
    <name type="scientific">Botryobasidium botryosum (strain FD-172 SS1)</name>
    <dbReference type="NCBI Taxonomy" id="930990"/>
    <lineage>
        <taxon>Eukaryota</taxon>
        <taxon>Fungi</taxon>
        <taxon>Dikarya</taxon>
        <taxon>Basidiomycota</taxon>
        <taxon>Agaricomycotina</taxon>
        <taxon>Agaricomycetes</taxon>
        <taxon>Cantharellales</taxon>
        <taxon>Botryobasidiaceae</taxon>
        <taxon>Botryobasidium</taxon>
    </lineage>
</organism>
<dbReference type="HOGENOM" id="CLU_087993_0_0_1"/>
<evidence type="ECO:0000313" key="2">
    <source>
        <dbReference type="EMBL" id="KDQ12186.1"/>
    </source>
</evidence>
<evidence type="ECO:0000259" key="1">
    <source>
        <dbReference type="Pfam" id="PF13521"/>
    </source>
</evidence>
<sequence length="210" mass="23719">MAENNPPTLSIYLIGPSSSGKTTLCGALHHALQLQHKDVVVIQEVARTVMSTQGFTRDDVGRYEMQEAIMHAQLHAERAARSQNPNSILISDRSSIDPIVYARLFAVTSLSTCHEDADRRLNALMRHEDFLGVLPTYRSSLVILFRPVKEWVVDDGVRSMENHWPVYAEFKKVLYELGMPHREIGDEVRDLDARVTLVLKWAKIPGSSKL</sequence>